<dbReference type="PANTHER" id="PTHR15710">
    <property type="entry name" value="E3 UBIQUITIN-PROTEIN LIGASE PRAJA"/>
    <property type="match status" value="1"/>
</dbReference>
<keyword evidence="7" id="KW-0862">Zinc</keyword>
<evidence type="ECO:0000256" key="7">
    <source>
        <dbReference type="ARBA" id="ARBA00022833"/>
    </source>
</evidence>
<feature type="non-terminal residue" evidence="11">
    <location>
        <position position="1"/>
    </location>
</feature>
<evidence type="ECO:0000256" key="4">
    <source>
        <dbReference type="ARBA" id="ARBA00022723"/>
    </source>
</evidence>
<comment type="catalytic activity">
    <reaction evidence="1">
        <text>S-ubiquitinyl-[E2 ubiquitin-conjugating enzyme]-L-cysteine + [acceptor protein]-L-lysine = [E2 ubiquitin-conjugating enzyme]-L-cysteine + N(6)-ubiquitinyl-[acceptor protein]-L-lysine.</text>
        <dbReference type="EC" id="2.3.2.27"/>
    </reaction>
</comment>
<dbReference type="SUPFAM" id="SSF57850">
    <property type="entry name" value="RING/U-box"/>
    <property type="match status" value="1"/>
</dbReference>
<evidence type="ECO:0000256" key="1">
    <source>
        <dbReference type="ARBA" id="ARBA00000900"/>
    </source>
</evidence>
<keyword evidence="6" id="KW-0833">Ubl conjugation pathway</keyword>
<dbReference type="GO" id="GO:0061630">
    <property type="term" value="F:ubiquitin protein ligase activity"/>
    <property type="evidence" value="ECO:0007669"/>
    <property type="project" value="UniProtKB-EC"/>
</dbReference>
<keyword evidence="4" id="KW-0479">Metal-binding</keyword>
<dbReference type="InterPro" id="IPR001841">
    <property type="entry name" value="Znf_RING"/>
</dbReference>
<evidence type="ECO:0000256" key="3">
    <source>
        <dbReference type="ARBA" id="ARBA00022679"/>
    </source>
</evidence>
<keyword evidence="3" id="KW-0808">Transferase</keyword>
<protein>
    <recommendedName>
        <fullName evidence="2">RING-type E3 ubiquitin transferase</fullName>
        <ecNumber evidence="2">2.3.2.27</ecNumber>
    </recommendedName>
</protein>
<evidence type="ECO:0000256" key="9">
    <source>
        <dbReference type="SAM" id="MobiDB-lite"/>
    </source>
</evidence>
<feature type="compositionally biased region" description="Low complexity" evidence="9">
    <location>
        <begin position="23"/>
        <end position="35"/>
    </location>
</feature>
<feature type="region of interest" description="Disordered" evidence="9">
    <location>
        <begin position="15"/>
        <end position="38"/>
    </location>
</feature>
<dbReference type="GO" id="GO:0016567">
    <property type="term" value="P:protein ubiquitination"/>
    <property type="evidence" value="ECO:0007669"/>
    <property type="project" value="TreeGrafter"/>
</dbReference>
<name>S8EF38_9LAMI</name>
<sequence>EDYILSMEYNALFGQFPDNNDNPSSKGSPPASKSAVENLRRTVLTKREVGEDRAPACAVCKEEFAAGEEATAMPCRHMYHGECIVPWLGIRNTCPVCRYELPTD</sequence>
<dbReference type="InterPro" id="IPR013083">
    <property type="entry name" value="Znf_RING/FYVE/PHD"/>
</dbReference>
<evidence type="ECO:0000256" key="2">
    <source>
        <dbReference type="ARBA" id="ARBA00012483"/>
    </source>
</evidence>
<dbReference type="SMART" id="SM00184">
    <property type="entry name" value="RING"/>
    <property type="match status" value="1"/>
</dbReference>
<dbReference type="PANTHER" id="PTHR15710:SF108">
    <property type="entry name" value="OS03G0286100 PROTEIN"/>
    <property type="match status" value="1"/>
</dbReference>
<dbReference type="Pfam" id="PF13639">
    <property type="entry name" value="zf-RING_2"/>
    <property type="match status" value="1"/>
</dbReference>
<dbReference type="PROSITE" id="PS50089">
    <property type="entry name" value="ZF_RING_2"/>
    <property type="match status" value="1"/>
</dbReference>
<keyword evidence="5 8" id="KW-0863">Zinc-finger</keyword>
<evidence type="ECO:0000256" key="5">
    <source>
        <dbReference type="ARBA" id="ARBA00022771"/>
    </source>
</evidence>
<evidence type="ECO:0000313" key="11">
    <source>
        <dbReference type="EMBL" id="EPS71177.1"/>
    </source>
</evidence>
<dbReference type="GO" id="GO:0008270">
    <property type="term" value="F:zinc ion binding"/>
    <property type="evidence" value="ECO:0007669"/>
    <property type="project" value="UniProtKB-KW"/>
</dbReference>
<gene>
    <name evidence="11" type="ORF">M569_03584</name>
</gene>
<comment type="caution">
    <text evidence="11">The sequence shown here is derived from an EMBL/GenBank/DDBJ whole genome shotgun (WGS) entry which is preliminary data.</text>
</comment>
<evidence type="ECO:0000256" key="6">
    <source>
        <dbReference type="ARBA" id="ARBA00022786"/>
    </source>
</evidence>
<dbReference type="EMBL" id="AUSU01001372">
    <property type="protein sequence ID" value="EPS71177.1"/>
    <property type="molecule type" value="Genomic_DNA"/>
</dbReference>
<accession>S8EF38</accession>
<evidence type="ECO:0000313" key="12">
    <source>
        <dbReference type="Proteomes" id="UP000015453"/>
    </source>
</evidence>
<feature type="non-terminal residue" evidence="11">
    <location>
        <position position="104"/>
    </location>
</feature>
<dbReference type="Proteomes" id="UP000015453">
    <property type="component" value="Unassembled WGS sequence"/>
</dbReference>
<organism evidence="11 12">
    <name type="scientific">Genlisea aurea</name>
    <dbReference type="NCBI Taxonomy" id="192259"/>
    <lineage>
        <taxon>Eukaryota</taxon>
        <taxon>Viridiplantae</taxon>
        <taxon>Streptophyta</taxon>
        <taxon>Embryophyta</taxon>
        <taxon>Tracheophyta</taxon>
        <taxon>Spermatophyta</taxon>
        <taxon>Magnoliopsida</taxon>
        <taxon>eudicotyledons</taxon>
        <taxon>Gunneridae</taxon>
        <taxon>Pentapetalae</taxon>
        <taxon>asterids</taxon>
        <taxon>lamiids</taxon>
        <taxon>Lamiales</taxon>
        <taxon>Lentibulariaceae</taxon>
        <taxon>Genlisea</taxon>
    </lineage>
</organism>
<reference evidence="11 12" key="1">
    <citation type="journal article" date="2013" name="BMC Genomics">
        <title>The miniature genome of a carnivorous plant Genlisea aurea contains a low number of genes and short non-coding sequences.</title>
        <authorList>
            <person name="Leushkin E.V."/>
            <person name="Sutormin R.A."/>
            <person name="Nabieva E.R."/>
            <person name="Penin A.A."/>
            <person name="Kondrashov A.S."/>
            <person name="Logacheva M.D."/>
        </authorList>
    </citation>
    <scope>NUCLEOTIDE SEQUENCE [LARGE SCALE GENOMIC DNA]</scope>
</reference>
<dbReference type="FunFam" id="3.30.40.10:FF:000022">
    <property type="entry name" value="E3 ubiquitin-protein ligase RING1-like"/>
    <property type="match status" value="1"/>
</dbReference>
<dbReference type="GO" id="GO:0005737">
    <property type="term" value="C:cytoplasm"/>
    <property type="evidence" value="ECO:0007669"/>
    <property type="project" value="TreeGrafter"/>
</dbReference>
<dbReference type="AlphaFoldDB" id="S8EF38"/>
<feature type="domain" description="RING-type" evidence="10">
    <location>
        <begin position="57"/>
        <end position="98"/>
    </location>
</feature>
<dbReference type="Gene3D" id="3.30.40.10">
    <property type="entry name" value="Zinc/RING finger domain, C3HC4 (zinc finger)"/>
    <property type="match status" value="1"/>
</dbReference>
<dbReference type="EC" id="2.3.2.27" evidence="2"/>
<proteinExistence type="predicted"/>
<keyword evidence="12" id="KW-1185">Reference proteome</keyword>
<dbReference type="OrthoDB" id="8062037at2759"/>
<evidence type="ECO:0000259" key="10">
    <source>
        <dbReference type="PROSITE" id="PS50089"/>
    </source>
</evidence>
<evidence type="ECO:0000256" key="8">
    <source>
        <dbReference type="PROSITE-ProRule" id="PRU00175"/>
    </source>
</evidence>